<dbReference type="GO" id="GO:0005524">
    <property type="term" value="F:ATP binding"/>
    <property type="evidence" value="ECO:0007669"/>
    <property type="project" value="UniProtKB-KW"/>
</dbReference>
<dbReference type="SUPFAM" id="SSF100950">
    <property type="entry name" value="NagB/RpiA/CoA transferase-like"/>
    <property type="match status" value="1"/>
</dbReference>
<evidence type="ECO:0000256" key="1">
    <source>
        <dbReference type="ARBA" id="ARBA00010638"/>
    </source>
</evidence>
<evidence type="ECO:0000256" key="3">
    <source>
        <dbReference type="ARBA" id="ARBA00022840"/>
    </source>
</evidence>
<keyword evidence="2 4" id="KW-0547">Nucleotide-binding</keyword>
<dbReference type="Proteomes" id="UP000823882">
    <property type="component" value="Unassembled WGS sequence"/>
</dbReference>
<feature type="binding site" evidence="4">
    <location>
        <begin position="8"/>
        <end position="12"/>
    </location>
    <ligand>
        <name>ATP</name>
        <dbReference type="ChEBI" id="CHEBI:30616"/>
    </ligand>
</feature>
<dbReference type="GO" id="GO:0009396">
    <property type="term" value="P:folic acid-containing compound biosynthetic process"/>
    <property type="evidence" value="ECO:0007669"/>
    <property type="project" value="TreeGrafter"/>
</dbReference>
<evidence type="ECO:0000256" key="6">
    <source>
        <dbReference type="SAM" id="MobiDB-lite"/>
    </source>
</evidence>
<dbReference type="InterPro" id="IPR037171">
    <property type="entry name" value="NagB/RpiA_transferase-like"/>
</dbReference>
<comment type="similarity">
    <text evidence="1 5">Belongs to the 5-formyltetrahydrofolate cyclo-ligase family.</text>
</comment>
<evidence type="ECO:0000256" key="2">
    <source>
        <dbReference type="ARBA" id="ARBA00022741"/>
    </source>
</evidence>
<organism evidence="7 8">
    <name type="scientific">Candidatus Intestinimonas pullistercoris</name>
    <dbReference type="NCBI Taxonomy" id="2838623"/>
    <lineage>
        <taxon>Bacteria</taxon>
        <taxon>Bacillati</taxon>
        <taxon>Bacillota</taxon>
        <taxon>Clostridia</taxon>
        <taxon>Eubacteriales</taxon>
        <taxon>Intestinimonas</taxon>
    </lineage>
</organism>
<feature type="region of interest" description="Disordered" evidence="6">
    <location>
        <begin position="190"/>
        <end position="210"/>
    </location>
</feature>
<dbReference type="GO" id="GO:0046872">
    <property type="term" value="F:metal ion binding"/>
    <property type="evidence" value="ECO:0007669"/>
    <property type="project" value="UniProtKB-KW"/>
</dbReference>
<dbReference type="GO" id="GO:0030272">
    <property type="term" value="F:5-formyltetrahydrofolate cyclo-ligase activity"/>
    <property type="evidence" value="ECO:0007669"/>
    <property type="project" value="UniProtKB-EC"/>
</dbReference>
<comment type="caution">
    <text evidence="7">The sequence shown here is derived from an EMBL/GenBank/DDBJ whole genome shotgun (WGS) entry which is preliminary data.</text>
</comment>
<accession>A0A9D2T186</accession>
<keyword evidence="7" id="KW-0436">Ligase</keyword>
<evidence type="ECO:0000313" key="7">
    <source>
        <dbReference type="EMBL" id="HJC41400.1"/>
    </source>
</evidence>
<comment type="catalytic activity">
    <reaction evidence="5">
        <text>(6S)-5-formyl-5,6,7,8-tetrahydrofolate + ATP = (6R)-5,10-methenyltetrahydrofolate + ADP + phosphate</text>
        <dbReference type="Rhea" id="RHEA:10488"/>
        <dbReference type="ChEBI" id="CHEBI:30616"/>
        <dbReference type="ChEBI" id="CHEBI:43474"/>
        <dbReference type="ChEBI" id="CHEBI:57455"/>
        <dbReference type="ChEBI" id="CHEBI:57457"/>
        <dbReference type="ChEBI" id="CHEBI:456216"/>
        <dbReference type="EC" id="6.3.3.2"/>
    </reaction>
</comment>
<proteinExistence type="inferred from homology"/>
<dbReference type="PANTHER" id="PTHR23407:SF1">
    <property type="entry name" value="5-FORMYLTETRAHYDROFOLATE CYCLO-LIGASE"/>
    <property type="match status" value="1"/>
</dbReference>
<keyword evidence="5" id="KW-0460">Magnesium</keyword>
<protein>
    <recommendedName>
        <fullName evidence="5">5-formyltetrahydrofolate cyclo-ligase</fullName>
        <ecNumber evidence="5">6.3.3.2</ecNumber>
    </recommendedName>
</protein>
<comment type="cofactor">
    <cofactor evidence="5">
        <name>Mg(2+)</name>
        <dbReference type="ChEBI" id="CHEBI:18420"/>
    </cofactor>
</comment>
<keyword evidence="5" id="KW-0479">Metal-binding</keyword>
<dbReference type="InterPro" id="IPR024185">
    <property type="entry name" value="FTHF_cligase-like_sf"/>
</dbReference>
<dbReference type="GO" id="GO:0035999">
    <property type="term" value="P:tetrahydrofolate interconversion"/>
    <property type="evidence" value="ECO:0007669"/>
    <property type="project" value="TreeGrafter"/>
</dbReference>
<evidence type="ECO:0000313" key="8">
    <source>
        <dbReference type="Proteomes" id="UP000823882"/>
    </source>
</evidence>
<feature type="binding site" evidence="4">
    <location>
        <position position="59"/>
    </location>
    <ligand>
        <name>substrate</name>
    </ligand>
</feature>
<dbReference type="EC" id="6.3.3.2" evidence="5"/>
<gene>
    <name evidence="7" type="ORF">H9701_07600</name>
</gene>
<keyword evidence="3 4" id="KW-0067">ATP-binding</keyword>
<sequence>MPSCTEAKRALRVQLRAQAAALSLRERAESDRALCRRFLELPQTAEAGTLLLFWGVGTEPDTRPLLDALWAQGKRVLLPQCLPGHVLEARLVRSPRELVPGAYGIPEPGSDCPVVEGREIDLILVPAVAYDRQCLRLGQGGGYYDRCLAGYQGRTVGLCRDVLLQDRLPAEPHDLGVEVVLTETRRFSAGQKSAGGAQGAPPVSGGLQGG</sequence>
<dbReference type="PANTHER" id="PTHR23407">
    <property type="entry name" value="ATPASE INHIBITOR/5-FORMYLTETRAHYDROFOLATE CYCLO-LIGASE"/>
    <property type="match status" value="1"/>
</dbReference>
<reference evidence="7" key="1">
    <citation type="journal article" date="2021" name="PeerJ">
        <title>Extensive microbial diversity within the chicken gut microbiome revealed by metagenomics and culture.</title>
        <authorList>
            <person name="Gilroy R."/>
            <person name="Ravi A."/>
            <person name="Getino M."/>
            <person name="Pursley I."/>
            <person name="Horton D.L."/>
            <person name="Alikhan N.F."/>
            <person name="Baker D."/>
            <person name="Gharbi K."/>
            <person name="Hall N."/>
            <person name="Watson M."/>
            <person name="Adriaenssens E.M."/>
            <person name="Foster-Nyarko E."/>
            <person name="Jarju S."/>
            <person name="Secka A."/>
            <person name="Antonio M."/>
            <person name="Oren A."/>
            <person name="Chaudhuri R.R."/>
            <person name="La Ragione R."/>
            <person name="Hildebrand F."/>
            <person name="Pallen M.J."/>
        </authorList>
    </citation>
    <scope>NUCLEOTIDE SEQUENCE</scope>
    <source>
        <strain evidence="7">CHK186-1790</strain>
    </source>
</reference>
<feature type="binding site" evidence="4">
    <location>
        <begin position="136"/>
        <end position="144"/>
    </location>
    <ligand>
        <name>ATP</name>
        <dbReference type="ChEBI" id="CHEBI:30616"/>
    </ligand>
</feature>
<dbReference type="Gene3D" id="3.40.50.10420">
    <property type="entry name" value="NagB/RpiA/CoA transferase-like"/>
    <property type="match status" value="1"/>
</dbReference>
<dbReference type="PIRSF" id="PIRSF006806">
    <property type="entry name" value="FTHF_cligase"/>
    <property type="match status" value="1"/>
</dbReference>
<evidence type="ECO:0000256" key="5">
    <source>
        <dbReference type="RuleBase" id="RU361279"/>
    </source>
</evidence>
<dbReference type="Pfam" id="PF01812">
    <property type="entry name" value="5-FTHF_cyc-lig"/>
    <property type="match status" value="1"/>
</dbReference>
<dbReference type="EMBL" id="DWWJ01000133">
    <property type="protein sequence ID" value="HJC41400.1"/>
    <property type="molecule type" value="Genomic_DNA"/>
</dbReference>
<dbReference type="NCBIfam" id="TIGR02727">
    <property type="entry name" value="MTHFS_bact"/>
    <property type="match status" value="1"/>
</dbReference>
<dbReference type="AlphaFoldDB" id="A0A9D2T186"/>
<name>A0A9D2T186_9FIRM</name>
<reference evidence="7" key="2">
    <citation type="submission" date="2021-04" db="EMBL/GenBank/DDBJ databases">
        <authorList>
            <person name="Gilroy R."/>
        </authorList>
    </citation>
    <scope>NUCLEOTIDE SEQUENCE</scope>
    <source>
        <strain evidence="7">CHK186-1790</strain>
    </source>
</reference>
<dbReference type="InterPro" id="IPR002698">
    <property type="entry name" value="FTHF_cligase"/>
</dbReference>
<evidence type="ECO:0000256" key="4">
    <source>
        <dbReference type="PIRSR" id="PIRSR006806-1"/>
    </source>
</evidence>